<dbReference type="SUPFAM" id="SSF53187">
    <property type="entry name" value="Zn-dependent exopeptidases"/>
    <property type="match status" value="1"/>
</dbReference>
<sequence>MSMTKEQLKQKACEAIDQNREKIVALGRSIFSEPELGYKEFKTADKVKKVFDELGYAYQDGVAITGIVAPRKGRKSNIRVAVMGELDAVVAPGHRCADPKTGAAHSCGHNAQIASMVGVAYALKDTGIMEELDGDIVLMAVPSEEYVEIEYRNELKKAGKIWFLGGKQEFIKLGVMDDIDMMVMQHLTTPEYAYEGKKVLCGCGSNGFVGKLIRYIGKEAHAGGAPHLGINALNAANIGLAALAAQRETFQDKDHIRVHPIMNKGGDLVNVVPADVRLETYVRGSNMEAILDASFKVSRAFKAGGDAVGAKCEITDLPGYLPTIEAMELNELMAGNLSGLIGEENVAITGPANSGSTDQGDLSYIMPTVQSFFAAASGIGHSESYEIADEELAYIVPAKAMVMTCIDLLWDGAAKGIEVKNNYKPEMTKEEYLKKWGNM</sequence>
<proteinExistence type="predicted"/>
<dbReference type="GO" id="GO:0004046">
    <property type="term" value="F:aminoacylase activity"/>
    <property type="evidence" value="ECO:0007669"/>
    <property type="project" value="UniProtKB-EC"/>
</dbReference>
<dbReference type="InterPro" id="IPR011650">
    <property type="entry name" value="Peptidase_M20_dimer"/>
</dbReference>
<dbReference type="PANTHER" id="PTHR30575:SF3">
    <property type="entry name" value="PEPTIDASE M20 DIMERISATION DOMAIN-CONTAINING PROTEIN"/>
    <property type="match status" value="1"/>
</dbReference>
<dbReference type="Gene3D" id="3.40.630.10">
    <property type="entry name" value="Zn peptidases"/>
    <property type="match status" value="1"/>
</dbReference>
<protein>
    <submittedName>
        <fullName evidence="2">N-acyl-L-amino acid amidohydrolase</fullName>
        <ecNumber evidence="2">3.5.1.14</ecNumber>
    </submittedName>
</protein>
<dbReference type="GO" id="GO:0005737">
    <property type="term" value="C:cytoplasm"/>
    <property type="evidence" value="ECO:0007669"/>
    <property type="project" value="TreeGrafter"/>
</dbReference>
<evidence type="ECO:0000313" key="2">
    <source>
        <dbReference type="EMBL" id="VYT04826.1"/>
    </source>
</evidence>
<organism evidence="2">
    <name type="scientific">uncultured Anaerotruncus sp</name>
    <dbReference type="NCBI Taxonomy" id="905011"/>
    <lineage>
        <taxon>Bacteria</taxon>
        <taxon>Bacillati</taxon>
        <taxon>Bacillota</taxon>
        <taxon>Clostridia</taxon>
        <taxon>Eubacteriales</taxon>
        <taxon>Oscillospiraceae</taxon>
        <taxon>Anaerotruncus</taxon>
        <taxon>environmental samples</taxon>
    </lineage>
</organism>
<evidence type="ECO:0000259" key="1">
    <source>
        <dbReference type="Pfam" id="PF07687"/>
    </source>
</evidence>
<dbReference type="Pfam" id="PF01546">
    <property type="entry name" value="Peptidase_M20"/>
    <property type="match status" value="1"/>
</dbReference>
<dbReference type="Gene3D" id="3.30.70.360">
    <property type="match status" value="1"/>
</dbReference>
<name>A0A6N2TN02_9FIRM</name>
<dbReference type="InterPro" id="IPR036264">
    <property type="entry name" value="Bact_exopeptidase_dim_dom"/>
</dbReference>
<dbReference type="EMBL" id="CACRSL010000003">
    <property type="protein sequence ID" value="VYT04826.1"/>
    <property type="molecule type" value="Genomic_DNA"/>
</dbReference>
<accession>A0A6N2TN02</accession>
<dbReference type="InterPro" id="IPR052030">
    <property type="entry name" value="Peptidase_M20/M20A_hydrolases"/>
</dbReference>
<dbReference type="Pfam" id="PF07687">
    <property type="entry name" value="M20_dimer"/>
    <property type="match status" value="1"/>
</dbReference>
<dbReference type="InterPro" id="IPR002933">
    <property type="entry name" value="Peptidase_M20"/>
</dbReference>
<dbReference type="SUPFAM" id="SSF55031">
    <property type="entry name" value="Bacterial exopeptidase dimerisation domain"/>
    <property type="match status" value="1"/>
</dbReference>
<dbReference type="AlphaFoldDB" id="A0A6N2TN02"/>
<keyword evidence="2" id="KW-0378">Hydrolase</keyword>
<reference evidence="2" key="1">
    <citation type="submission" date="2019-11" db="EMBL/GenBank/DDBJ databases">
        <authorList>
            <person name="Feng L."/>
        </authorList>
    </citation>
    <scope>NUCLEOTIDE SEQUENCE</scope>
    <source>
        <strain evidence="2">AundefinedLFYP135</strain>
    </source>
</reference>
<feature type="domain" description="Peptidase M20 dimerisation" evidence="1">
    <location>
        <begin position="206"/>
        <end position="287"/>
    </location>
</feature>
<dbReference type="GO" id="GO:0016805">
    <property type="term" value="F:dipeptidase activity"/>
    <property type="evidence" value="ECO:0007669"/>
    <property type="project" value="TreeGrafter"/>
</dbReference>
<dbReference type="PANTHER" id="PTHR30575">
    <property type="entry name" value="PEPTIDASE M20"/>
    <property type="match status" value="1"/>
</dbReference>
<dbReference type="EC" id="3.5.1.14" evidence="2"/>
<dbReference type="NCBIfam" id="TIGR01891">
    <property type="entry name" value="amidohydrolases"/>
    <property type="match status" value="1"/>
</dbReference>
<dbReference type="GO" id="GO:0046657">
    <property type="term" value="P:folic acid catabolic process"/>
    <property type="evidence" value="ECO:0007669"/>
    <property type="project" value="TreeGrafter"/>
</dbReference>
<dbReference type="InterPro" id="IPR017439">
    <property type="entry name" value="Amidohydrolase"/>
</dbReference>
<dbReference type="GO" id="GO:0071713">
    <property type="term" value="F:para-aminobenzoyl-glutamate hydrolase activity"/>
    <property type="evidence" value="ECO:0007669"/>
    <property type="project" value="TreeGrafter"/>
</dbReference>
<gene>
    <name evidence="2" type="primary">amaA_3</name>
    <name evidence="2" type="ORF">AULFYP135_01429</name>
</gene>